<name>A0A430AVT8_9ENTE</name>
<dbReference type="AlphaFoldDB" id="A0A430AVT8"/>
<keyword evidence="1" id="KW-0175">Coiled coil</keyword>
<evidence type="ECO:0000313" key="2">
    <source>
        <dbReference type="EMBL" id="RSU12184.1"/>
    </source>
</evidence>
<dbReference type="OrthoDB" id="4387735at2"/>
<comment type="caution">
    <text evidence="2">The sequence shown here is derived from an EMBL/GenBank/DDBJ whole genome shotgun (WGS) entry which is preliminary data.</text>
</comment>
<proteinExistence type="predicted"/>
<evidence type="ECO:0000256" key="1">
    <source>
        <dbReference type="SAM" id="Coils"/>
    </source>
</evidence>
<dbReference type="Proteomes" id="UP000287605">
    <property type="component" value="Unassembled WGS sequence"/>
</dbReference>
<reference evidence="2 3" key="1">
    <citation type="submission" date="2017-05" db="EMBL/GenBank/DDBJ databases">
        <title>Vagococcus spp. assemblies.</title>
        <authorList>
            <person name="Gulvik C.A."/>
        </authorList>
    </citation>
    <scope>NUCLEOTIDE SEQUENCE [LARGE SCALE GENOMIC DNA]</scope>
    <source>
        <strain evidence="2 3">CCUG 51432</strain>
    </source>
</reference>
<accession>A0A430AVT8</accession>
<dbReference type="RefSeq" id="WP_126808538.1">
    <property type="nucleotide sequence ID" value="NZ_NGKA01000008.1"/>
</dbReference>
<sequence length="790" mass="88889">MTRVISRGEMTIANISDGRDSYLHRAWSNSSDGGLDFTTKFVEDMRFIGTYVSDNEKQSNNPKDYDWTPLFDNVVVGGRNLFIRSTATEQFLNTNNIPGTGDEQNLLSDFIQVDESTSYIYQIWTKIDGKLLQNWSAWTFYDKDKKPIGARNSKYYGNTPKDSETYDSIVIKTPENAKYIRIGSRYLKNGKFKFEKGNVPTDWSPAPEDMATNDDFKDTSTKISKLEQDSTGFKQTVAEVSSKVDGMEIGSVNLISDSDKEWTGYSREFFTTFDLAPIFEKYGLDKTYSLSLDLKSKNTSKTNVIQVYMQNGSGTKYSFVNKTVSVTESYKRYKFESLKPLISKKDETKALLAFYGTYDTGNMPVVKNIKLEIGTKSTDWTPAIDDMATQNSLSESNKKISSLEQTANGFKQEVEQVKKDNQANKTQIEQTAKEVTSKLSSVEKKVDGIEIGATNLILDSTGRHIGLYGFNGGWDKTENVTVDEWKTKKAHGFKGKGSTKQIFATFNTNKGDPEKVTKNGVSYVHSIYIKNNHEKNNLILSNNMGNNVWVKPKEIKRVVIYGTGTGGAHLQLNFMTDKAGDEIDFVYFKPMIAEGTVVSDWHPAPEDVLNEIDVLRKDVEFKLTPDEIYGMVSSSSEYQEYMSDMATSEEFDEARSELDKLHDVMDGENGLVTRFGKFEQTTNEFGVTLGDIVQQVGSNNKEIEDMLHFMTFKRGEKPNDAFMSIGSSADSMEVRIGRGKISFFDGGVEVAYFSKQQLYIKKGIMTDSFQVGSHIFENKGNGSTVLTFSE</sequence>
<evidence type="ECO:0000313" key="3">
    <source>
        <dbReference type="Proteomes" id="UP000287605"/>
    </source>
</evidence>
<feature type="coiled-coil region" evidence="1">
    <location>
        <begin position="393"/>
        <end position="445"/>
    </location>
</feature>
<organism evidence="2 3">
    <name type="scientific">Vagococcus elongatus</name>
    <dbReference type="NCBI Taxonomy" id="180344"/>
    <lineage>
        <taxon>Bacteria</taxon>
        <taxon>Bacillati</taxon>
        <taxon>Bacillota</taxon>
        <taxon>Bacilli</taxon>
        <taxon>Lactobacillales</taxon>
        <taxon>Enterococcaceae</taxon>
        <taxon>Vagococcus</taxon>
    </lineage>
</organism>
<keyword evidence="3" id="KW-1185">Reference proteome</keyword>
<dbReference type="EMBL" id="NGKA01000008">
    <property type="protein sequence ID" value="RSU12184.1"/>
    <property type="molecule type" value="Genomic_DNA"/>
</dbReference>
<protein>
    <submittedName>
        <fullName evidence="2">Uncharacterized protein</fullName>
    </submittedName>
</protein>
<gene>
    <name evidence="2" type="ORF">CBF29_06180</name>
</gene>